<dbReference type="PANTHER" id="PTHR13369:SF0">
    <property type="entry name" value="GLUTATHIONE S-TRANSFERASE C-TERMINAL DOMAIN-CONTAINING PROTEIN"/>
    <property type="match status" value="1"/>
</dbReference>
<dbReference type="InterPro" id="IPR029063">
    <property type="entry name" value="SAM-dependent_MTases_sf"/>
</dbReference>
<keyword evidence="2" id="KW-0808">Transferase</keyword>
<reference evidence="3" key="1">
    <citation type="journal article" date="2019" name="Int. J. Syst. Evol. Microbiol.">
        <title>The Global Catalogue of Microorganisms (GCM) 10K type strain sequencing project: providing services to taxonomists for standard genome sequencing and annotation.</title>
        <authorList>
            <consortium name="The Broad Institute Genomics Platform"/>
            <consortium name="The Broad Institute Genome Sequencing Center for Infectious Disease"/>
            <person name="Wu L."/>
            <person name="Ma J."/>
        </authorList>
    </citation>
    <scope>NUCLEOTIDE SEQUENCE [LARGE SCALE GENOMIC DNA]</scope>
    <source>
        <strain evidence="3">NBRC 108723</strain>
    </source>
</reference>
<dbReference type="Pfam" id="PF13679">
    <property type="entry name" value="Methyltransf_32"/>
    <property type="match status" value="1"/>
</dbReference>
<dbReference type="InterPro" id="IPR025714">
    <property type="entry name" value="Methyltranfer_dom"/>
</dbReference>
<comment type="caution">
    <text evidence="2">The sequence shown here is derived from an EMBL/GenBank/DDBJ whole genome shotgun (WGS) entry which is preliminary data.</text>
</comment>
<evidence type="ECO:0000259" key="1">
    <source>
        <dbReference type="Pfam" id="PF13679"/>
    </source>
</evidence>
<dbReference type="PANTHER" id="PTHR13369">
    <property type="match status" value="1"/>
</dbReference>
<evidence type="ECO:0000313" key="3">
    <source>
        <dbReference type="Proteomes" id="UP001157138"/>
    </source>
</evidence>
<evidence type="ECO:0000313" key="2">
    <source>
        <dbReference type="EMBL" id="GLT19776.1"/>
    </source>
</evidence>
<keyword evidence="2" id="KW-0489">Methyltransferase</keyword>
<dbReference type="EMBL" id="BSPW01000083">
    <property type="protein sequence ID" value="GLT19776.1"/>
    <property type="molecule type" value="Genomic_DNA"/>
</dbReference>
<sequence length="398" mass="45214">MHAKFLQLDSFLTSHQQFWRFEPFLVTCNGGVPWREDYPQLSSWLASLSDLQIEELKLDSKQLRCQLSEFIPQLISTSAFTQLKPLQLDGLRLDRSLRAGVPGRKLDQIVSMGEAALKCQHGSEWLEWCSGKGYLGRVLADCSRKPVTSFEYQRSLCDSGQRVANQLNLPMTFVQGDALSSSALSVLNPNQHAIALHACGDLHVSLIEKASSVGVPALTISPCCYHLIQDNHYQPLSLSGKLSELKLTQSELRIPLQETVTGGERVKKHRFLEMSYRLGLDLILREVLGRRDYTPIPSVKKSQLSAGFSAFCQWAAELKHLSLPKDLAFDDFYLRGIEHYWQMERFSLVQQPFRRSIEMWLVYDKALYLQEKGYKVSLATFCSEKTTPRNILIQATKP</sequence>
<accession>A0ABQ6F3J2</accession>
<feature type="domain" description="Methyltransferase" evidence="1">
    <location>
        <begin position="119"/>
        <end position="230"/>
    </location>
</feature>
<gene>
    <name evidence="2" type="ORF">GCM10007938_35590</name>
</gene>
<name>A0ABQ6F3J2_9VIBR</name>
<dbReference type="Proteomes" id="UP001157138">
    <property type="component" value="Unassembled WGS sequence"/>
</dbReference>
<organism evidence="2 3">
    <name type="scientific">Vibrio zhanjiangensis</name>
    <dbReference type="NCBI Taxonomy" id="1046128"/>
    <lineage>
        <taxon>Bacteria</taxon>
        <taxon>Pseudomonadati</taxon>
        <taxon>Pseudomonadota</taxon>
        <taxon>Gammaproteobacteria</taxon>
        <taxon>Vibrionales</taxon>
        <taxon>Vibrionaceae</taxon>
        <taxon>Vibrio</taxon>
    </lineage>
</organism>
<dbReference type="GO" id="GO:0032259">
    <property type="term" value="P:methylation"/>
    <property type="evidence" value="ECO:0007669"/>
    <property type="project" value="UniProtKB-KW"/>
</dbReference>
<dbReference type="RefSeq" id="WP_284193606.1">
    <property type="nucleotide sequence ID" value="NZ_BSPW01000083.1"/>
</dbReference>
<dbReference type="GO" id="GO:0008168">
    <property type="term" value="F:methyltransferase activity"/>
    <property type="evidence" value="ECO:0007669"/>
    <property type="project" value="UniProtKB-KW"/>
</dbReference>
<proteinExistence type="predicted"/>
<protein>
    <submittedName>
        <fullName evidence="2">SAM-dependent methyltransferase</fullName>
    </submittedName>
</protein>
<keyword evidence="3" id="KW-1185">Reference proteome</keyword>
<dbReference type="SUPFAM" id="SSF53335">
    <property type="entry name" value="S-adenosyl-L-methionine-dependent methyltransferases"/>
    <property type="match status" value="1"/>
</dbReference>